<organism evidence="1 2">
    <name type="scientific">Infirmifilum lucidum</name>
    <dbReference type="NCBI Taxonomy" id="2776706"/>
    <lineage>
        <taxon>Archaea</taxon>
        <taxon>Thermoproteota</taxon>
        <taxon>Thermoprotei</taxon>
        <taxon>Thermofilales</taxon>
        <taxon>Thermofilaceae</taxon>
        <taxon>Infirmifilum</taxon>
    </lineage>
</organism>
<dbReference type="RefSeq" id="WP_192818552.1">
    <property type="nucleotide sequence ID" value="NZ_CP062310.1"/>
</dbReference>
<dbReference type="EMBL" id="CP062310">
    <property type="protein sequence ID" value="QOJ78580.1"/>
    <property type="molecule type" value="Genomic_DNA"/>
</dbReference>
<dbReference type="InParanoid" id="A0A7L9FFL6"/>
<dbReference type="Proteomes" id="UP000594121">
    <property type="component" value="Chromosome"/>
</dbReference>
<protein>
    <submittedName>
        <fullName evidence="1">Uncharacterized protein</fullName>
    </submittedName>
</protein>
<name>A0A7L9FFL6_9CREN</name>
<dbReference type="GeneID" id="59149716"/>
<evidence type="ECO:0000313" key="1">
    <source>
        <dbReference type="EMBL" id="QOJ78580.1"/>
    </source>
</evidence>
<evidence type="ECO:0000313" key="2">
    <source>
        <dbReference type="Proteomes" id="UP000594121"/>
    </source>
</evidence>
<accession>A0A7L9FFL6</accession>
<reference evidence="1 2" key="1">
    <citation type="submission" date="2020-10" db="EMBL/GenBank/DDBJ databases">
        <title>Thermofilum lucidum 3507LT sp. nov. a novel member of Thermofilaceae family isolated from Chile hot spring, and proposal of description order Thermofilales.</title>
        <authorList>
            <person name="Zayulina K.S."/>
            <person name="Elcheninov A.G."/>
            <person name="Toshchakov S.V."/>
            <person name="Kublanov I.V."/>
        </authorList>
    </citation>
    <scope>NUCLEOTIDE SEQUENCE [LARGE SCALE GENOMIC DNA]</scope>
    <source>
        <strain evidence="1 2">3507LT</strain>
    </source>
</reference>
<proteinExistence type="predicted"/>
<dbReference type="KEGG" id="thel:IG193_07430"/>
<dbReference type="AlphaFoldDB" id="A0A7L9FFL6"/>
<keyword evidence="2" id="KW-1185">Reference proteome</keyword>
<gene>
    <name evidence="1" type="ORF">IG193_07430</name>
</gene>
<sequence length="352" mass="40797">MYISEASLGAISRGGLSLKLNPNEWRVISAATRALTVAKISEIASLSYSTVIDVVKRLGRLNLGVSFVPHHDMLGFQHVFLLFEDYEIKQFPVFTQAVYKLLGRRRYIGVKALVPETRVPDYISAFRREPLYTLRTYEVRHWMPSGRLTKYLPGLNIVVPTMEKLGEVLAESRVPRKPRERKWVDWVDLVVLYFKMKYVYTKLSDMTNLVRENFRIEPPSRQLMSYHYRTHVVNFWSHNKINFRLNPELAPLKVYIFNGKEGESAARTLIEAPYMHEALVGESSAVILGQSPSHLERLIYEVIYLTAPEMPFGALLAVDEHEYPWLSARVIEYYRARGEYPDPEEEFFPMGS</sequence>